<evidence type="ECO:0000313" key="6">
    <source>
        <dbReference type="EMBL" id="SCC11114.1"/>
    </source>
</evidence>
<dbReference type="InterPro" id="IPR003418">
    <property type="entry name" value="Fumarate_red_D"/>
</dbReference>
<dbReference type="InterPro" id="IPR034804">
    <property type="entry name" value="SQR/QFR_C/D"/>
</dbReference>
<dbReference type="Gene3D" id="1.20.1300.10">
    <property type="entry name" value="Fumarate reductase/succinate dehydrogenase, transmembrane subunit"/>
    <property type="match status" value="1"/>
</dbReference>
<keyword evidence="4 5" id="KW-0472">Membrane</keyword>
<dbReference type="STRING" id="1798182.GA0061081_10630"/>
<accession>A0A1C4BWH7</accession>
<name>A0A1C4BWH7_9GAMM</name>
<gene>
    <name evidence="6" type="ORF">GA0061081_10630</name>
</gene>
<organism evidence="6 7">
    <name type="scientific">Gilliamella bombicola</name>
    <dbReference type="NCBI Taxonomy" id="1798182"/>
    <lineage>
        <taxon>Bacteria</taxon>
        <taxon>Pseudomonadati</taxon>
        <taxon>Pseudomonadota</taxon>
        <taxon>Gammaproteobacteria</taxon>
        <taxon>Orbales</taxon>
        <taxon>Orbaceae</taxon>
        <taxon>Gilliamella</taxon>
    </lineage>
</organism>
<evidence type="ECO:0000256" key="4">
    <source>
        <dbReference type="ARBA" id="ARBA00023136"/>
    </source>
</evidence>
<dbReference type="Pfam" id="PF02313">
    <property type="entry name" value="Fumarate_red_D"/>
    <property type="match status" value="1"/>
</dbReference>
<evidence type="ECO:0000256" key="5">
    <source>
        <dbReference type="SAM" id="Phobius"/>
    </source>
</evidence>
<dbReference type="EMBL" id="FMAQ01000006">
    <property type="protein sequence ID" value="SCC11114.1"/>
    <property type="molecule type" value="Genomic_DNA"/>
</dbReference>
<keyword evidence="1" id="KW-1003">Cell membrane</keyword>
<keyword evidence="7" id="KW-1185">Reference proteome</keyword>
<feature type="transmembrane region" description="Helical" evidence="5">
    <location>
        <begin position="120"/>
        <end position="139"/>
    </location>
</feature>
<keyword evidence="3 5" id="KW-1133">Transmembrane helix</keyword>
<dbReference type="GO" id="GO:0016020">
    <property type="term" value="C:membrane"/>
    <property type="evidence" value="ECO:0007669"/>
    <property type="project" value="InterPro"/>
</dbReference>
<sequence length="141" mass="16008">MDSYASCIDFFIFTCIEISGIASMKNEQIQTKNTDGKVIKSLFTLGGTWAAMFSPIVLIIMTLMISFGDVATRSYIIKIANTEIGKVFLFLMISLPIWCGLQQILTLLHKYKIYPKHEKLLTFGLALAWTLHAVYILFIRM</sequence>
<protein>
    <submittedName>
        <fullName evidence="6">Succinate dehydrogenase subunit D</fullName>
    </submittedName>
</protein>
<evidence type="ECO:0000313" key="7">
    <source>
        <dbReference type="Proteomes" id="UP000199670"/>
    </source>
</evidence>
<proteinExistence type="predicted"/>
<dbReference type="GO" id="GO:0006106">
    <property type="term" value="P:fumarate metabolic process"/>
    <property type="evidence" value="ECO:0007669"/>
    <property type="project" value="InterPro"/>
</dbReference>
<feature type="transmembrane region" description="Helical" evidence="5">
    <location>
        <begin position="87"/>
        <end position="108"/>
    </location>
</feature>
<evidence type="ECO:0000256" key="1">
    <source>
        <dbReference type="ARBA" id="ARBA00022475"/>
    </source>
</evidence>
<dbReference type="OrthoDB" id="9804636at2"/>
<dbReference type="Proteomes" id="UP000199670">
    <property type="component" value="Unassembled WGS sequence"/>
</dbReference>
<dbReference type="AlphaFoldDB" id="A0A1C4BWH7"/>
<evidence type="ECO:0000256" key="3">
    <source>
        <dbReference type="ARBA" id="ARBA00022989"/>
    </source>
</evidence>
<reference evidence="7" key="1">
    <citation type="submission" date="2016-08" db="EMBL/GenBank/DDBJ databases">
        <authorList>
            <person name="Varghese N."/>
            <person name="Submissions Spin"/>
        </authorList>
    </citation>
    <scope>NUCLEOTIDE SEQUENCE [LARGE SCALE GENOMIC DNA]</scope>
    <source>
        <strain evidence="7">R-53248</strain>
    </source>
</reference>
<evidence type="ECO:0000256" key="2">
    <source>
        <dbReference type="ARBA" id="ARBA00022692"/>
    </source>
</evidence>
<dbReference type="SUPFAM" id="SSF81343">
    <property type="entry name" value="Fumarate reductase respiratory complex transmembrane subunits"/>
    <property type="match status" value="1"/>
</dbReference>
<keyword evidence="2 5" id="KW-0812">Transmembrane</keyword>
<dbReference type="NCBIfam" id="NF003977">
    <property type="entry name" value="PRK05470.1-1"/>
    <property type="match status" value="1"/>
</dbReference>
<feature type="transmembrane region" description="Helical" evidence="5">
    <location>
        <begin position="42"/>
        <end position="67"/>
    </location>
</feature>